<dbReference type="Proteomes" id="UP000756703">
    <property type="component" value="Unassembled WGS sequence"/>
</dbReference>
<dbReference type="EMBL" id="JACQMI010000005">
    <property type="protein sequence ID" value="MBI4132672.1"/>
    <property type="molecule type" value="Genomic_DNA"/>
</dbReference>
<organism evidence="2 3">
    <name type="scientific">Candidatus Sungiibacteriota bacterium</name>
    <dbReference type="NCBI Taxonomy" id="2750080"/>
    <lineage>
        <taxon>Bacteria</taxon>
        <taxon>Candidatus Sungiibacteriota</taxon>
    </lineage>
</organism>
<dbReference type="Pfam" id="PF00929">
    <property type="entry name" value="RNase_T"/>
    <property type="match status" value="1"/>
</dbReference>
<dbReference type="InterPro" id="IPR036397">
    <property type="entry name" value="RNaseH_sf"/>
</dbReference>
<dbReference type="Gene3D" id="3.30.420.10">
    <property type="entry name" value="Ribonuclease H-like superfamily/Ribonuclease H"/>
    <property type="match status" value="1"/>
</dbReference>
<dbReference type="GO" id="GO:0004527">
    <property type="term" value="F:exonuclease activity"/>
    <property type="evidence" value="ECO:0007669"/>
    <property type="project" value="UniProtKB-ARBA"/>
</dbReference>
<accession>A0A933DTA3</accession>
<sequence>MERGWSRPDEFKEIVEIGAIRVDPLSLDELDALTIFAKPEKNPALSEYFIQLTGITQKEVDEKGMSFAEAIAEFAAWAGNCDLYSYGRDDDVLAKNSQFAGIVLPIKQSRFKNIKEIFEAHGIPVENYMSSTIVRAFGKEPERRGHEAVNDARTILDGLRELSKRINVSP</sequence>
<dbReference type="InterPro" id="IPR013520">
    <property type="entry name" value="Ribonucl_H"/>
</dbReference>
<dbReference type="PANTHER" id="PTHR23044">
    <property type="entry name" value="3'-5' EXONUCLEASE ERI1-RELATED"/>
    <property type="match status" value="1"/>
</dbReference>
<protein>
    <recommendedName>
        <fullName evidence="1">Exonuclease domain-containing protein</fullName>
    </recommendedName>
</protein>
<evidence type="ECO:0000313" key="2">
    <source>
        <dbReference type="EMBL" id="MBI4132672.1"/>
    </source>
</evidence>
<dbReference type="SUPFAM" id="SSF53098">
    <property type="entry name" value="Ribonuclease H-like"/>
    <property type="match status" value="1"/>
</dbReference>
<comment type="caution">
    <text evidence="2">The sequence shown here is derived from an EMBL/GenBank/DDBJ whole genome shotgun (WGS) entry which is preliminary data.</text>
</comment>
<evidence type="ECO:0000259" key="1">
    <source>
        <dbReference type="Pfam" id="PF00929"/>
    </source>
</evidence>
<reference evidence="2" key="1">
    <citation type="submission" date="2020-07" db="EMBL/GenBank/DDBJ databases">
        <title>Huge and variable diversity of episymbiotic CPR bacteria and DPANN archaea in groundwater ecosystems.</title>
        <authorList>
            <person name="He C.Y."/>
            <person name="Keren R."/>
            <person name="Whittaker M."/>
            <person name="Farag I.F."/>
            <person name="Doudna J."/>
            <person name="Cate J.H.D."/>
            <person name="Banfield J.F."/>
        </authorList>
    </citation>
    <scope>NUCLEOTIDE SEQUENCE</scope>
    <source>
        <strain evidence="2">NC_groundwater_1225_Ag_S-0.1um_56_177</strain>
    </source>
</reference>
<dbReference type="GO" id="GO:0003676">
    <property type="term" value="F:nucleic acid binding"/>
    <property type="evidence" value="ECO:0007669"/>
    <property type="project" value="InterPro"/>
</dbReference>
<proteinExistence type="predicted"/>
<dbReference type="InterPro" id="IPR012337">
    <property type="entry name" value="RNaseH-like_sf"/>
</dbReference>
<dbReference type="AlphaFoldDB" id="A0A933DTA3"/>
<feature type="domain" description="Exonuclease" evidence="1">
    <location>
        <begin position="12"/>
        <end position="156"/>
    </location>
</feature>
<dbReference type="InterPro" id="IPR051274">
    <property type="entry name" value="3-5_Exoribonuclease"/>
</dbReference>
<gene>
    <name evidence="2" type="ORF">HY473_01045</name>
</gene>
<evidence type="ECO:0000313" key="3">
    <source>
        <dbReference type="Proteomes" id="UP000756703"/>
    </source>
</evidence>
<name>A0A933DTA3_9BACT</name>
<dbReference type="PANTHER" id="PTHR23044:SF61">
    <property type="entry name" value="3'-5' EXORIBONUCLEASE 1-RELATED"/>
    <property type="match status" value="1"/>
</dbReference>